<reference evidence="1 2" key="1">
    <citation type="submission" date="2018-10" db="EMBL/GenBank/DDBJ databases">
        <authorList>
            <person name="Ekblom R."/>
            <person name="Jareborg N."/>
        </authorList>
    </citation>
    <scope>NUCLEOTIDE SEQUENCE [LARGE SCALE GENOMIC DNA]</scope>
    <source>
        <tissue evidence="1">Muscle</tissue>
    </source>
</reference>
<name>A0A9X9LTG2_GULGU</name>
<proteinExistence type="predicted"/>
<dbReference type="EMBL" id="CYRY02016526">
    <property type="protein sequence ID" value="VCW90906.1"/>
    <property type="molecule type" value="Genomic_DNA"/>
</dbReference>
<organism evidence="1 2">
    <name type="scientific">Gulo gulo</name>
    <name type="common">Wolverine</name>
    <name type="synonym">Gluton</name>
    <dbReference type="NCBI Taxonomy" id="48420"/>
    <lineage>
        <taxon>Eukaryota</taxon>
        <taxon>Metazoa</taxon>
        <taxon>Chordata</taxon>
        <taxon>Craniata</taxon>
        <taxon>Vertebrata</taxon>
        <taxon>Euteleostomi</taxon>
        <taxon>Mammalia</taxon>
        <taxon>Eutheria</taxon>
        <taxon>Laurasiatheria</taxon>
        <taxon>Carnivora</taxon>
        <taxon>Caniformia</taxon>
        <taxon>Musteloidea</taxon>
        <taxon>Mustelidae</taxon>
        <taxon>Guloninae</taxon>
        <taxon>Gulo</taxon>
    </lineage>
</organism>
<dbReference type="AlphaFoldDB" id="A0A9X9LTG2"/>
<accession>A0A9X9LTG2</accession>
<protein>
    <submittedName>
        <fullName evidence="1">Uncharacterized protein</fullName>
    </submittedName>
</protein>
<evidence type="ECO:0000313" key="1">
    <source>
        <dbReference type="EMBL" id="VCW90906.1"/>
    </source>
</evidence>
<comment type="caution">
    <text evidence="1">The sequence shown here is derived from an EMBL/GenBank/DDBJ whole genome shotgun (WGS) entry which is preliminary data.</text>
</comment>
<feature type="non-terminal residue" evidence="1">
    <location>
        <position position="1"/>
    </location>
</feature>
<dbReference type="Proteomes" id="UP000269945">
    <property type="component" value="Unassembled WGS sequence"/>
</dbReference>
<keyword evidence="2" id="KW-1185">Reference proteome</keyword>
<evidence type="ECO:0000313" key="2">
    <source>
        <dbReference type="Proteomes" id="UP000269945"/>
    </source>
</evidence>
<gene>
    <name evidence="1" type="ORF">BN2614_LOCUS1</name>
</gene>
<sequence>KGQAVTSRNLPSLTGEFFVPRVSPSPRNQSRCAGFRWEAPASPHLTTLLHSGSTRPEVWKSASGSVMPLVPGCQCSEKTAGPWGTRSHPCQDGR</sequence>